<name>A0ABU6IL00_9FLAO</name>
<proteinExistence type="predicted"/>
<keyword evidence="1" id="KW-0732">Signal</keyword>
<dbReference type="PROSITE" id="PS51257">
    <property type="entry name" value="PROKAR_LIPOPROTEIN"/>
    <property type="match status" value="1"/>
</dbReference>
<dbReference type="RefSeq" id="WP_326276578.1">
    <property type="nucleotide sequence ID" value="NZ_JAYKYV010000001.1"/>
</dbReference>
<reference evidence="2 3" key="1">
    <citation type="submission" date="2024-01" db="EMBL/GenBank/DDBJ databases">
        <title>The strains designed SYSU M86414 and SYSU M84420 isolated from the marine sediment in San Sha City (Hainan Province, China).</title>
        <authorList>
            <person name="Guo D."/>
        </authorList>
    </citation>
    <scope>NUCLEOTIDE SEQUENCE [LARGE SCALE GENOMIC DNA]</scope>
    <source>
        <strain evidence="2 3">SYSU M84420</strain>
    </source>
</reference>
<evidence type="ECO:0000313" key="3">
    <source>
        <dbReference type="Proteomes" id="UP001355298"/>
    </source>
</evidence>
<accession>A0ABU6IL00</accession>
<dbReference type="EMBL" id="JAYMGW010000001">
    <property type="protein sequence ID" value="MEC4263774.1"/>
    <property type="molecule type" value="Genomic_DNA"/>
</dbReference>
<feature type="chain" id="PRO_5045922252" evidence="1">
    <location>
        <begin position="23"/>
        <end position="165"/>
    </location>
</feature>
<keyword evidence="3" id="KW-1185">Reference proteome</keyword>
<feature type="signal peptide" evidence="1">
    <location>
        <begin position="1"/>
        <end position="22"/>
    </location>
</feature>
<comment type="caution">
    <text evidence="2">The sequence shown here is derived from an EMBL/GenBank/DDBJ whole genome shotgun (WGS) entry which is preliminary data.</text>
</comment>
<evidence type="ECO:0000313" key="2">
    <source>
        <dbReference type="EMBL" id="MEC4263774.1"/>
    </source>
</evidence>
<gene>
    <name evidence="2" type="ORF">VOP03_00310</name>
</gene>
<organism evidence="2 3">
    <name type="scientific">Flagellimonas halotolerans</name>
    <dbReference type="NCBI Taxonomy" id="3112164"/>
    <lineage>
        <taxon>Bacteria</taxon>
        <taxon>Pseudomonadati</taxon>
        <taxon>Bacteroidota</taxon>
        <taxon>Flavobacteriia</taxon>
        <taxon>Flavobacteriales</taxon>
        <taxon>Flavobacteriaceae</taxon>
        <taxon>Flagellimonas</taxon>
    </lineage>
</organism>
<dbReference type="Proteomes" id="UP001355298">
    <property type="component" value="Unassembled WGS sequence"/>
</dbReference>
<evidence type="ECO:0000256" key="1">
    <source>
        <dbReference type="SAM" id="SignalP"/>
    </source>
</evidence>
<protein>
    <submittedName>
        <fullName evidence="2">DUF6252 family protein</fullName>
    </submittedName>
</protein>
<sequence length="165" mass="18618">MRRIKFQYLLILLVLFTIGCNSDDDSLPTLGENTFVAQKDENLWEGSTELQLMENDTLVFFAVGEGLDNGVLMVKAKFKGVGSYTLEKEKTLYYDTVGGDVIVAQYTLQEPENAAFVVESYNESNGSVTGNFAFELFPKPRGEKSIEYFLQITEGRFRGTLMEFD</sequence>